<keyword evidence="7 14" id="KW-0479">Metal-binding</keyword>
<evidence type="ECO:0000256" key="10">
    <source>
        <dbReference type="ARBA" id="ARBA00023004"/>
    </source>
</evidence>
<evidence type="ECO:0000256" key="2">
    <source>
        <dbReference type="ARBA" id="ARBA00004167"/>
    </source>
</evidence>
<dbReference type="InterPro" id="IPR050364">
    <property type="entry name" value="Cytochrome_P450_fung"/>
</dbReference>
<evidence type="ECO:0000313" key="18">
    <source>
        <dbReference type="Proteomes" id="UP000054988"/>
    </source>
</evidence>
<dbReference type="GO" id="GO:0005506">
    <property type="term" value="F:iron ion binding"/>
    <property type="evidence" value="ECO:0007669"/>
    <property type="project" value="InterPro"/>
</dbReference>
<keyword evidence="8 16" id="KW-1133">Transmembrane helix</keyword>
<sequence>MMDISEGKPGKGKDSTSFPTHVMSTALASLLFPLLAWLLFKALRIGRRERFLPPGPPTVPILGNMHVFPTESPHLKFTEWAHEYGEIYSLKIGSSTIIVISSMEAAKELMDKRSSITSDRPKNHMVDKITNGLSLVCCRYSDTWRVLRKAAHAALTSKAVESHLPIQKAEATQVMHDLVKDPGGFFEHLGRYSNSVMISVLFGKRCPRYESHESRAFYQVEEMWNRALSPAVPPVDILPFLDHMPERWAWWKGLAKEVRRRQRELYFGLLDECEERMKRGEENESYMEQVLSGRDESVGLDREMIGYLGGSLLEGGSDTTTSFLRNLVLLLTAFPRAQQKAQEEIDRVVGRDRIPTLADIKDLPYVQALIKEIHRFRPVLPLVIPHTTLADEEYLGYLIPQGTIIFMRFTAVPRVTPPEEYFDDPNAFYPERYLVTLYGTKPGADASSFRDNLAFGYGRRVCPGIHLAENSLNLNTMNLIWAFDFEPVKDSAGNEIPVSLENYEKKGMLPSPLPFKCQIRPRYQNVIGIIEREFKEATDTFVKFERDLAQADKKWVDEIRGRL</sequence>
<comment type="similarity">
    <text evidence="4 15">Belongs to the cytochrome P450 family.</text>
</comment>
<feature type="transmembrane region" description="Helical" evidence="16">
    <location>
        <begin position="20"/>
        <end position="40"/>
    </location>
</feature>
<evidence type="ECO:0000256" key="1">
    <source>
        <dbReference type="ARBA" id="ARBA00001971"/>
    </source>
</evidence>
<dbReference type="Pfam" id="PF00067">
    <property type="entry name" value="p450"/>
    <property type="match status" value="1"/>
</dbReference>
<keyword evidence="13" id="KW-0325">Glycoprotein</keyword>
<evidence type="ECO:0000256" key="14">
    <source>
        <dbReference type="PIRSR" id="PIRSR602401-1"/>
    </source>
</evidence>
<evidence type="ECO:0000313" key="17">
    <source>
        <dbReference type="EMBL" id="KTB42727.1"/>
    </source>
</evidence>
<evidence type="ECO:0000256" key="11">
    <source>
        <dbReference type="ARBA" id="ARBA00023033"/>
    </source>
</evidence>
<dbReference type="InterPro" id="IPR001128">
    <property type="entry name" value="Cyt_P450"/>
</dbReference>
<evidence type="ECO:0000256" key="6">
    <source>
        <dbReference type="ARBA" id="ARBA00022692"/>
    </source>
</evidence>
<protein>
    <submittedName>
        <fullName evidence="17">Putative cytochrome P450</fullName>
    </submittedName>
</protein>
<evidence type="ECO:0000256" key="12">
    <source>
        <dbReference type="ARBA" id="ARBA00023136"/>
    </source>
</evidence>
<accession>A0A0W0G2G4</accession>
<keyword evidence="5 14" id="KW-0349">Heme</keyword>
<dbReference type="Proteomes" id="UP000054988">
    <property type="component" value="Unassembled WGS sequence"/>
</dbReference>
<evidence type="ECO:0000256" key="16">
    <source>
        <dbReference type="SAM" id="Phobius"/>
    </source>
</evidence>
<dbReference type="PANTHER" id="PTHR46300">
    <property type="entry name" value="P450, PUTATIVE (EUROFUNG)-RELATED-RELATED"/>
    <property type="match status" value="1"/>
</dbReference>
<reference evidence="17 18" key="1">
    <citation type="submission" date="2015-12" db="EMBL/GenBank/DDBJ databases">
        <title>Draft genome sequence of Moniliophthora roreri, the causal agent of frosty pod rot of cacao.</title>
        <authorList>
            <person name="Aime M.C."/>
            <person name="Diaz-Valderrama J.R."/>
            <person name="Kijpornyongpan T."/>
            <person name="Phillips-Mora W."/>
        </authorList>
    </citation>
    <scope>NUCLEOTIDE SEQUENCE [LARGE SCALE GENOMIC DNA]</scope>
    <source>
        <strain evidence="17 18">MCA 2952</strain>
    </source>
</reference>
<comment type="subcellular location">
    <subcellularLocation>
        <location evidence="2">Membrane</location>
        <topology evidence="2">Single-pass membrane protein</topology>
    </subcellularLocation>
</comment>
<dbReference type="InterPro" id="IPR017972">
    <property type="entry name" value="Cyt_P450_CS"/>
</dbReference>
<dbReference type="GO" id="GO:0004497">
    <property type="term" value="F:monooxygenase activity"/>
    <property type="evidence" value="ECO:0007669"/>
    <property type="project" value="UniProtKB-KW"/>
</dbReference>
<keyword evidence="6 16" id="KW-0812">Transmembrane</keyword>
<keyword evidence="9 15" id="KW-0560">Oxidoreductase</keyword>
<dbReference type="PROSITE" id="PS00086">
    <property type="entry name" value="CYTOCHROME_P450"/>
    <property type="match status" value="1"/>
</dbReference>
<proteinExistence type="inferred from homology"/>
<dbReference type="PRINTS" id="PR00385">
    <property type="entry name" value="P450"/>
</dbReference>
<feature type="binding site" description="axial binding residue" evidence="14">
    <location>
        <position position="462"/>
    </location>
    <ligand>
        <name>heme</name>
        <dbReference type="ChEBI" id="CHEBI:30413"/>
    </ligand>
    <ligandPart>
        <name>Fe</name>
        <dbReference type="ChEBI" id="CHEBI:18248"/>
    </ligandPart>
</feature>
<dbReference type="InterPro" id="IPR002401">
    <property type="entry name" value="Cyt_P450_E_grp-I"/>
</dbReference>
<comment type="caution">
    <text evidence="17">The sequence shown here is derived from an EMBL/GenBank/DDBJ whole genome shotgun (WGS) entry which is preliminary data.</text>
</comment>
<dbReference type="InterPro" id="IPR036396">
    <property type="entry name" value="Cyt_P450_sf"/>
</dbReference>
<evidence type="ECO:0000256" key="4">
    <source>
        <dbReference type="ARBA" id="ARBA00010617"/>
    </source>
</evidence>
<name>A0A0W0G2G4_MONRR</name>
<evidence type="ECO:0000256" key="7">
    <source>
        <dbReference type="ARBA" id="ARBA00022723"/>
    </source>
</evidence>
<dbReference type="PRINTS" id="PR00463">
    <property type="entry name" value="EP450I"/>
</dbReference>
<evidence type="ECO:0000256" key="13">
    <source>
        <dbReference type="ARBA" id="ARBA00023180"/>
    </source>
</evidence>
<dbReference type="Gene3D" id="1.10.630.10">
    <property type="entry name" value="Cytochrome P450"/>
    <property type="match status" value="1"/>
</dbReference>
<dbReference type="GO" id="GO:0016705">
    <property type="term" value="F:oxidoreductase activity, acting on paired donors, with incorporation or reduction of molecular oxygen"/>
    <property type="evidence" value="ECO:0007669"/>
    <property type="project" value="InterPro"/>
</dbReference>
<comment type="pathway">
    <text evidence="3">Secondary metabolite biosynthesis.</text>
</comment>
<evidence type="ECO:0000256" key="5">
    <source>
        <dbReference type="ARBA" id="ARBA00022617"/>
    </source>
</evidence>
<gene>
    <name evidence="17" type="ORF">WG66_4696</name>
</gene>
<dbReference type="eggNOG" id="KOG0156">
    <property type="taxonomic scope" value="Eukaryota"/>
</dbReference>
<keyword evidence="11 15" id="KW-0503">Monooxygenase</keyword>
<dbReference type="EMBL" id="LATX01001299">
    <property type="protein sequence ID" value="KTB42727.1"/>
    <property type="molecule type" value="Genomic_DNA"/>
</dbReference>
<evidence type="ECO:0000256" key="9">
    <source>
        <dbReference type="ARBA" id="ARBA00023002"/>
    </source>
</evidence>
<dbReference type="CDD" id="cd11065">
    <property type="entry name" value="CYP64-like"/>
    <property type="match status" value="1"/>
</dbReference>
<dbReference type="GO" id="GO:0020037">
    <property type="term" value="F:heme binding"/>
    <property type="evidence" value="ECO:0007669"/>
    <property type="project" value="InterPro"/>
</dbReference>
<comment type="cofactor">
    <cofactor evidence="1 14">
        <name>heme</name>
        <dbReference type="ChEBI" id="CHEBI:30413"/>
    </cofactor>
</comment>
<dbReference type="SUPFAM" id="SSF48264">
    <property type="entry name" value="Cytochrome P450"/>
    <property type="match status" value="1"/>
</dbReference>
<keyword evidence="12 16" id="KW-0472">Membrane</keyword>
<evidence type="ECO:0000256" key="8">
    <source>
        <dbReference type="ARBA" id="ARBA00022989"/>
    </source>
</evidence>
<organism evidence="17 18">
    <name type="scientific">Moniliophthora roreri</name>
    <name type="common">Frosty pod rot fungus</name>
    <name type="synonym">Monilia roreri</name>
    <dbReference type="NCBI Taxonomy" id="221103"/>
    <lineage>
        <taxon>Eukaryota</taxon>
        <taxon>Fungi</taxon>
        <taxon>Dikarya</taxon>
        <taxon>Basidiomycota</taxon>
        <taxon>Agaricomycotina</taxon>
        <taxon>Agaricomycetes</taxon>
        <taxon>Agaricomycetidae</taxon>
        <taxon>Agaricales</taxon>
        <taxon>Marasmiineae</taxon>
        <taxon>Marasmiaceae</taxon>
        <taxon>Moniliophthora</taxon>
    </lineage>
</organism>
<dbReference type="PANTHER" id="PTHR46300:SF2">
    <property type="entry name" value="CYTOCHROME P450 MONOOXYGENASE ALNH-RELATED"/>
    <property type="match status" value="1"/>
</dbReference>
<evidence type="ECO:0000256" key="15">
    <source>
        <dbReference type="RuleBase" id="RU000461"/>
    </source>
</evidence>
<dbReference type="AlphaFoldDB" id="A0A0W0G2G4"/>
<keyword evidence="10 14" id="KW-0408">Iron</keyword>
<dbReference type="GO" id="GO:0016020">
    <property type="term" value="C:membrane"/>
    <property type="evidence" value="ECO:0007669"/>
    <property type="project" value="UniProtKB-SubCell"/>
</dbReference>
<evidence type="ECO:0000256" key="3">
    <source>
        <dbReference type="ARBA" id="ARBA00005179"/>
    </source>
</evidence>